<sequence>MAWNGEIRATREDRRGMAKEASGRTDAMVPEAASPGPLRRLRFAYNAQMIRRATATATATATAPLPRR</sequence>
<reference evidence="3" key="1">
    <citation type="journal article" date="2019" name="Int. J. Syst. Evol. Microbiol.">
        <title>The Global Catalogue of Microorganisms (GCM) 10K type strain sequencing project: providing services to taxonomists for standard genome sequencing and annotation.</title>
        <authorList>
            <consortium name="The Broad Institute Genomics Platform"/>
            <consortium name="The Broad Institute Genome Sequencing Center for Infectious Disease"/>
            <person name="Wu L."/>
            <person name="Ma J."/>
        </authorList>
    </citation>
    <scope>NUCLEOTIDE SEQUENCE [LARGE SCALE GENOMIC DNA]</scope>
    <source>
        <strain evidence="3">JCM 17666</strain>
    </source>
</reference>
<protein>
    <submittedName>
        <fullName evidence="2">Uncharacterized protein</fullName>
    </submittedName>
</protein>
<organism evidence="2 3">
    <name type="scientific">Pigmentiphaga soli</name>
    <dbReference type="NCBI Taxonomy" id="1007095"/>
    <lineage>
        <taxon>Bacteria</taxon>
        <taxon>Pseudomonadati</taxon>
        <taxon>Pseudomonadota</taxon>
        <taxon>Betaproteobacteria</taxon>
        <taxon>Burkholderiales</taxon>
        <taxon>Alcaligenaceae</taxon>
        <taxon>Pigmentiphaga</taxon>
    </lineage>
</organism>
<evidence type="ECO:0000313" key="3">
    <source>
        <dbReference type="Proteomes" id="UP001501671"/>
    </source>
</evidence>
<evidence type="ECO:0000256" key="1">
    <source>
        <dbReference type="SAM" id="MobiDB-lite"/>
    </source>
</evidence>
<comment type="caution">
    <text evidence="2">The sequence shown here is derived from an EMBL/GenBank/DDBJ whole genome shotgun (WGS) entry which is preliminary data.</text>
</comment>
<keyword evidence="3" id="KW-1185">Reference proteome</keyword>
<accession>A0ABP8GS87</accession>
<feature type="region of interest" description="Disordered" evidence="1">
    <location>
        <begin position="1"/>
        <end position="35"/>
    </location>
</feature>
<dbReference type="EMBL" id="BAABFO010000006">
    <property type="protein sequence ID" value="GAA4329216.1"/>
    <property type="molecule type" value="Genomic_DNA"/>
</dbReference>
<evidence type="ECO:0000313" key="2">
    <source>
        <dbReference type="EMBL" id="GAA4329216.1"/>
    </source>
</evidence>
<proteinExistence type="predicted"/>
<feature type="compositionally biased region" description="Basic and acidic residues" evidence="1">
    <location>
        <begin position="8"/>
        <end position="23"/>
    </location>
</feature>
<gene>
    <name evidence="2" type="ORF">GCM10023144_15740</name>
</gene>
<name>A0ABP8GS87_9BURK</name>
<dbReference type="Proteomes" id="UP001501671">
    <property type="component" value="Unassembled WGS sequence"/>
</dbReference>